<dbReference type="EMBL" id="JBJQND010000010">
    <property type="protein sequence ID" value="KAL3863574.1"/>
    <property type="molecule type" value="Genomic_DNA"/>
</dbReference>
<evidence type="ECO:0000313" key="2">
    <source>
        <dbReference type="Proteomes" id="UP001634394"/>
    </source>
</evidence>
<sequence>MSMKFKNQLERFDPVGTGLNRFYPVFLYEKRREKGLFSSNLVGVNRFSRDLNDFNKYEVQEPVGT</sequence>
<comment type="caution">
    <text evidence="1">The sequence shown here is derived from an EMBL/GenBank/DDBJ whole genome shotgun (WGS) entry which is preliminary data.</text>
</comment>
<protein>
    <submittedName>
        <fullName evidence="1">Uncharacterized protein</fullName>
    </submittedName>
</protein>
<name>A0ABD3VPS2_SINWO</name>
<evidence type="ECO:0000313" key="1">
    <source>
        <dbReference type="EMBL" id="KAL3863574.1"/>
    </source>
</evidence>
<keyword evidence="2" id="KW-1185">Reference proteome</keyword>
<organism evidence="1 2">
    <name type="scientific">Sinanodonta woodiana</name>
    <name type="common">Chinese pond mussel</name>
    <name type="synonym">Anodonta woodiana</name>
    <dbReference type="NCBI Taxonomy" id="1069815"/>
    <lineage>
        <taxon>Eukaryota</taxon>
        <taxon>Metazoa</taxon>
        <taxon>Spiralia</taxon>
        <taxon>Lophotrochozoa</taxon>
        <taxon>Mollusca</taxon>
        <taxon>Bivalvia</taxon>
        <taxon>Autobranchia</taxon>
        <taxon>Heteroconchia</taxon>
        <taxon>Palaeoheterodonta</taxon>
        <taxon>Unionida</taxon>
        <taxon>Unionoidea</taxon>
        <taxon>Unionidae</taxon>
        <taxon>Unioninae</taxon>
        <taxon>Sinanodonta</taxon>
    </lineage>
</organism>
<dbReference type="AlphaFoldDB" id="A0ABD3VPS2"/>
<feature type="non-terminal residue" evidence="1">
    <location>
        <position position="65"/>
    </location>
</feature>
<accession>A0ABD3VPS2</accession>
<dbReference type="Proteomes" id="UP001634394">
    <property type="component" value="Unassembled WGS sequence"/>
</dbReference>
<proteinExistence type="predicted"/>
<gene>
    <name evidence="1" type="ORF">ACJMK2_005325</name>
</gene>
<reference evidence="1 2" key="1">
    <citation type="submission" date="2024-11" db="EMBL/GenBank/DDBJ databases">
        <title>Chromosome-level genome assembly of the freshwater bivalve Anodonta woodiana.</title>
        <authorList>
            <person name="Chen X."/>
        </authorList>
    </citation>
    <scope>NUCLEOTIDE SEQUENCE [LARGE SCALE GENOMIC DNA]</scope>
    <source>
        <strain evidence="1">MN2024</strain>
        <tissue evidence="1">Gills</tissue>
    </source>
</reference>